<evidence type="ECO:0000313" key="2">
    <source>
        <dbReference type="EMBL" id="CAG6499050.1"/>
    </source>
</evidence>
<feature type="compositionally biased region" description="Basic and acidic residues" evidence="1">
    <location>
        <begin position="19"/>
        <end position="30"/>
    </location>
</feature>
<protein>
    <submittedName>
        <fullName evidence="2">(northern house mosquito) hypothetical protein</fullName>
    </submittedName>
</protein>
<feature type="compositionally biased region" description="Polar residues" evidence="1">
    <location>
        <begin position="1"/>
        <end position="13"/>
    </location>
</feature>
<accession>A0A8D8G939</accession>
<evidence type="ECO:0000256" key="1">
    <source>
        <dbReference type="SAM" id="MobiDB-lite"/>
    </source>
</evidence>
<name>A0A8D8G939_CULPI</name>
<proteinExistence type="predicted"/>
<reference evidence="2" key="1">
    <citation type="submission" date="2021-05" db="EMBL/GenBank/DDBJ databases">
        <authorList>
            <person name="Alioto T."/>
            <person name="Alioto T."/>
            <person name="Gomez Garrido J."/>
        </authorList>
    </citation>
    <scope>NUCLEOTIDE SEQUENCE</scope>
</reference>
<organism evidence="2">
    <name type="scientific">Culex pipiens</name>
    <name type="common">House mosquito</name>
    <dbReference type="NCBI Taxonomy" id="7175"/>
    <lineage>
        <taxon>Eukaryota</taxon>
        <taxon>Metazoa</taxon>
        <taxon>Ecdysozoa</taxon>
        <taxon>Arthropoda</taxon>
        <taxon>Hexapoda</taxon>
        <taxon>Insecta</taxon>
        <taxon>Pterygota</taxon>
        <taxon>Neoptera</taxon>
        <taxon>Endopterygota</taxon>
        <taxon>Diptera</taxon>
        <taxon>Nematocera</taxon>
        <taxon>Culicoidea</taxon>
        <taxon>Culicidae</taxon>
        <taxon>Culicinae</taxon>
        <taxon>Culicini</taxon>
        <taxon>Culex</taxon>
        <taxon>Culex</taxon>
    </lineage>
</organism>
<dbReference type="AlphaFoldDB" id="A0A8D8G939"/>
<sequence length="205" mass="24098">METDQNQNPSASCFPQLEPTRKEGREESAENCRVQFAVSERMRDMHRKVHMWKEVGELSSTKREPSVVLRSNSARDGKVTQQFLTKTRQPHAYFRFFANIAPVQLNILKIHATTSPLEHPRYDEHGILPLVNTASQKTLRYRYTIQNRPHVAFQYFMYYTRGTRILNTHQQPSCRTLPSCSRIIKTSWRKRQVQLNNEQYPLHPG</sequence>
<dbReference type="EMBL" id="HBUE01136923">
    <property type="protein sequence ID" value="CAG6499050.1"/>
    <property type="molecule type" value="Transcribed_RNA"/>
</dbReference>
<feature type="region of interest" description="Disordered" evidence="1">
    <location>
        <begin position="1"/>
        <end position="30"/>
    </location>
</feature>